<gene>
    <name evidence="2" type="ORF">DX932_04590</name>
</gene>
<name>A0A9W7Q7R2_BACCE</name>
<dbReference type="RefSeq" id="WP_150157972.1">
    <property type="nucleotide sequence ID" value="NZ_QSMZ01000003.1"/>
</dbReference>
<feature type="transmembrane region" description="Helical" evidence="1">
    <location>
        <begin position="162"/>
        <end position="183"/>
    </location>
</feature>
<dbReference type="EMBL" id="QSMZ01000003">
    <property type="protein sequence ID" value="KAA6471603.1"/>
    <property type="molecule type" value="Genomic_DNA"/>
</dbReference>
<sequence>MNRLISKLKYFSIKLSSYSPLLRFTDDTTFGEITENITKLRFSLISFNTGQWIFHFFTTIKDNNTRTFNYFKILKLKEVQNLPNLNAIDTKYNNYEIYVNTLSDEDCVIHKDALQYKLSQIEARKNKAFNKYLAYIAIVALILPLYASFFNKLYDLKDYYTVIFTIILLYSSFNLLLFISSFIKIKNAPRVTFRSIRNSSTPAKALTLGLYYDWLVSSEESTVQVTIIKNIEKYMLTIVSISILFLVTFNIVEYTKKSVVKNSVVEKSKDNNSEMLTLDTSSDPKQFLYINKDVFAKIENTFLKNNVTKVIIVYNKSTMNDNYQRILNLINTYSSKDTDIIKLESKKNNAVQIILLKGDNK</sequence>
<keyword evidence="1" id="KW-0812">Transmembrane</keyword>
<accession>A0A9W7Q7R2</accession>
<evidence type="ECO:0000313" key="2">
    <source>
        <dbReference type="EMBL" id="KAA6471603.1"/>
    </source>
</evidence>
<organism evidence="2 3">
    <name type="scientific">Bacillus cereus</name>
    <dbReference type="NCBI Taxonomy" id="1396"/>
    <lineage>
        <taxon>Bacteria</taxon>
        <taxon>Bacillati</taxon>
        <taxon>Bacillota</taxon>
        <taxon>Bacilli</taxon>
        <taxon>Bacillales</taxon>
        <taxon>Bacillaceae</taxon>
        <taxon>Bacillus</taxon>
        <taxon>Bacillus cereus group</taxon>
    </lineage>
</organism>
<comment type="caution">
    <text evidence="2">The sequence shown here is derived from an EMBL/GenBank/DDBJ whole genome shotgun (WGS) entry which is preliminary data.</text>
</comment>
<evidence type="ECO:0000313" key="3">
    <source>
        <dbReference type="Proteomes" id="UP000323321"/>
    </source>
</evidence>
<keyword evidence="1" id="KW-1133">Transmembrane helix</keyword>
<protein>
    <submittedName>
        <fullName evidence="2">Uncharacterized protein</fullName>
    </submittedName>
</protein>
<dbReference type="AlphaFoldDB" id="A0A9W7Q7R2"/>
<keyword evidence="1" id="KW-0472">Membrane</keyword>
<dbReference type="Proteomes" id="UP000323321">
    <property type="component" value="Unassembled WGS sequence"/>
</dbReference>
<evidence type="ECO:0000256" key="1">
    <source>
        <dbReference type="SAM" id="Phobius"/>
    </source>
</evidence>
<feature type="transmembrane region" description="Helical" evidence="1">
    <location>
        <begin position="234"/>
        <end position="252"/>
    </location>
</feature>
<proteinExistence type="predicted"/>
<feature type="transmembrane region" description="Helical" evidence="1">
    <location>
        <begin position="132"/>
        <end position="150"/>
    </location>
</feature>
<reference evidence="2 3" key="1">
    <citation type="submission" date="2018-08" db="EMBL/GenBank/DDBJ databases">
        <title>Bacillus phenotypic plasticity.</title>
        <authorList>
            <person name="Hurtado E."/>
        </authorList>
    </citation>
    <scope>NUCLEOTIDE SEQUENCE [LARGE SCALE GENOMIC DNA]</scope>
    <source>
        <strain evidence="2 3">111b</strain>
    </source>
</reference>